<evidence type="ECO:0000256" key="1">
    <source>
        <dbReference type="SAM" id="Phobius"/>
    </source>
</evidence>
<name>A0A834E0V2_9CHIR</name>
<sequence>MWLTQMHVPVRKLPLSSLLFQPHWPPGCPQTPSTLGVSIFFPVDVLFLAFCMAYIIPIFQCSKRVMFPYHAMYMASSPLCPLPSAYFMVSIVPSTSQHHIFLCVCVYGTSAPNYQGRDTTCVAHCCTPSIRTRNSPYVS</sequence>
<comment type="caution">
    <text evidence="2">The sequence shown here is derived from an EMBL/GenBank/DDBJ whole genome shotgun (WGS) entry which is preliminary data.</text>
</comment>
<protein>
    <submittedName>
        <fullName evidence="2">Uncharacterized protein</fullName>
    </submittedName>
</protein>
<accession>A0A834E0V2</accession>
<proteinExistence type="predicted"/>
<dbReference type="EMBL" id="JABVXQ010000007">
    <property type="protein sequence ID" value="KAF6099754.1"/>
    <property type="molecule type" value="Genomic_DNA"/>
</dbReference>
<reference evidence="2 3" key="1">
    <citation type="journal article" date="2020" name="Nature">
        <title>Six reference-quality genomes reveal evolution of bat adaptations.</title>
        <authorList>
            <person name="Jebb D."/>
            <person name="Huang Z."/>
            <person name="Pippel M."/>
            <person name="Hughes G.M."/>
            <person name="Lavrichenko K."/>
            <person name="Devanna P."/>
            <person name="Winkler S."/>
            <person name="Jermiin L.S."/>
            <person name="Skirmuntt E.C."/>
            <person name="Katzourakis A."/>
            <person name="Burkitt-Gray L."/>
            <person name="Ray D.A."/>
            <person name="Sullivan K.A.M."/>
            <person name="Roscito J.G."/>
            <person name="Kirilenko B.M."/>
            <person name="Davalos L.M."/>
            <person name="Corthals A.P."/>
            <person name="Power M.L."/>
            <person name="Jones G."/>
            <person name="Ransome R.D."/>
            <person name="Dechmann D.K.N."/>
            <person name="Locatelli A.G."/>
            <person name="Puechmaille S.J."/>
            <person name="Fedrigo O."/>
            <person name="Jarvis E.D."/>
            <person name="Hiller M."/>
            <person name="Vernes S.C."/>
            <person name="Myers E.W."/>
            <person name="Teeling E.C."/>
        </authorList>
    </citation>
    <scope>NUCLEOTIDE SEQUENCE [LARGE SCALE GENOMIC DNA]</scope>
    <source>
        <strain evidence="2">Bat1K_MPI-CBG_1</strain>
    </source>
</reference>
<keyword evidence="1" id="KW-0472">Membrane</keyword>
<dbReference type="AlphaFoldDB" id="A0A834E0V2"/>
<organism evidence="2 3">
    <name type="scientific">Phyllostomus discolor</name>
    <name type="common">pale spear-nosed bat</name>
    <dbReference type="NCBI Taxonomy" id="89673"/>
    <lineage>
        <taxon>Eukaryota</taxon>
        <taxon>Metazoa</taxon>
        <taxon>Chordata</taxon>
        <taxon>Craniata</taxon>
        <taxon>Vertebrata</taxon>
        <taxon>Euteleostomi</taxon>
        <taxon>Mammalia</taxon>
        <taxon>Eutheria</taxon>
        <taxon>Laurasiatheria</taxon>
        <taxon>Chiroptera</taxon>
        <taxon>Yangochiroptera</taxon>
        <taxon>Phyllostomidae</taxon>
        <taxon>Phyllostominae</taxon>
        <taxon>Phyllostomus</taxon>
    </lineage>
</organism>
<evidence type="ECO:0000313" key="3">
    <source>
        <dbReference type="Proteomes" id="UP000664940"/>
    </source>
</evidence>
<evidence type="ECO:0000313" key="2">
    <source>
        <dbReference type="EMBL" id="KAF6099754.1"/>
    </source>
</evidence>
<keyword evidence="1" id="KW-0812">Transmembrane</keyword>
<gene>
    <name evidence="2" type="ORF">HJG60_011492</name>
</gene>
<keyword evidence="1" id="KW-1133">Transmembrane helix</keyword>
<dbReference type="Proteomes" id="UP000664940">
    <property type="component" value="Unassembled WGS sequence"/>
</dbReference>
<feature type="transmembrane region" description="Helical" evidence="1">
    <location>
        <begin position="39"/>
        <end position="59"/>
    </location>
</feature>